<sequence length="457" mass="50066">MGRRVSRGTKSTAVSATPVKQGKTYPLSILDHSMGLHTLRLVFYYRPMTTTSGPIERERVKESLSDCLSHYPAVTGRLFRSEEGNWVVKCNDAGVRMMDASVDATVDEWLETVGGDEEVERMTYWEDPTEDVSVWSPFYIQFNTFKDGGLAIGLSCPHMHVDPTCATLIMKAWSDNHRLAPIAHPPFFHPPALIPRPNPNLSTTSAAFYASKSRHPNPPSNASLPPMSTATFHFSDASVKKLLSEVTPHCPDATPFDVLAALFWTSVARASGEEARARALSICIDFRKLMHAPLPHGFFGNALHFSRVSVETEGEEGAGAGSLARAARAVRAHVSGLEEEEYWSAVEWLGTARRDGKGRLMEPFAMYGGEELTCASFDHMFAYGACFERDAKPAHVSYRVGGVGGEGLIMVLPSPEEGLGRTVTVTLPKDRTEAVRADKAVLRFEPTMVASGRGFDV</sequence>
<evidence type="ECO:0000313" key="4">
    <source>
        <dbReference type="EMBL" id="KAK1267211.1"/>
    </source>
</evidence>
<dbReference type="Pfam" id="PF02458">
    <property type="entry name" value="Transferase"/>
    <property type="match status" value="1"/>
</dbReference>
<dbReference type="EMBL" id="JAUJYN010000007">
    <property type="protein sequence ID" value="KAK1267211.1"/>
    <property type="molecule type" value="Genomic_DNA"/>
</dbReference>
<dbReference type="AlphaFoldDB" id="A0AAV9ASG7"/>
<evidence type="ECO:0000256" key="3">
    <source>
        <dbReference type="ARBA" id="ARBA00023315"/>
    </source>
</evidence>
<name>A0AAV9ASG7_ACOGR</name>
<dbReference type="SUPFAM" id="SSF52777">
    <property type="entry name" value="CoA-dependent acyltransferases"/>
    <property type="match status" value="2"/>
</dbReference>
<dbReference type="PANTHER" id="PTHR31642">
    <property type="entry name" value="TRICHOTHECENE 3-O-ACETYLTRANSFERASE"/>
    <property type="match status" value="1"/>
</dbReference>
<organism evidence="4 5">
    <name type="scientific">Acorus gramineus</name>
    <name type="common">Dwarf sweet flag</name>
    <dbReference type="NCBI Taxonomy" id="55184"/>
    <lineage>
        <taxon>Eukaryota</taxon>
        <taxon>Viridiplantae</taxon>
        <taxon>Streptophyta</taxon>
        <taxon>Embryophyta</taxon>
        <taxon>Tracheophyta</taxon>
        <taxon>Spermatophyta</taxon>
        <taxon>Magnoliopsida</taxon>
        <taxon>Liliopsida</taxon>
        <taxon>Acoraceae</taxon>
        <taxon>Acorus</taxon>
    </lineage>
</organism>
<keyword evidence="3" id="KW-0012">Acyltransferase</keyword>
<proteinExistence type="inferred from homology"/>
<protein>
    <submittedName>
        <fullName evidence="4">Uncharacterized protein</fullName>
    </submittedName>
</protein>
<comment type="caution">
    <text evidence="4">The sequence shown here is derived from an EMBL/GenBank/DDBJ whole genome shotgun (WGS) entry which is preliminary data.</text>
</comment>
<reference evidence="4" key="1">
    <citation type="journal article" date="2023" name="Nat. Commun.">
        <title>Diploid and tetraploid genomes of Acorus and the evolution of monocots.</title>
        <authorList>
            <person name="Ma L."/>
            <person name="Liu K.W."/>
            <person name="Li Z."/>
            <person name="Hsiao Y.Y."/>
            <person name="Qi Y."/>
            <person name="Fu T."/>
            <person name="Tang G.D."/>
            <person name="Zhang D."/>
            <person name="Sun W.H."/>
            <person name="Liu D.K."/>
            <person name="Li Y."/>
            <person name="Chen G.Z."/>
            <person name="Liu X.D."/>
            <person name="Liao X.Y."/>
            <person name="Jiang Y.T."/>
            <person name="Yu X."/>
            <person name="Hao Y."/>
            <person name="Huang J."/>
            <person name="Zhao X.W."/>
            <person name="Ke S."/>
            <person name="Chen Y.Y."/>
            <person name="Wu W.L."/>
            <person name="Hsu J.L."/>
            <person name="Lin Y.F."/>
            <person name="Huang M.D."/>
            <person name="Li C.Y."/>
            <person name="Huang L."/>
            <person name="Wang Z.W."/>
            <person name="Zhao X."/>
            <person name="Zhong W.Y."/>
            <person name="Peng D.H."/>
            <person name="Ahmad S."/>
            <person name="Lan S."/>
            <person name="Zhang J.S."/>
            <person name="Tsai W.C."/>
            <person name="Van de Peer Y."/>
            <person name="Liu Z.J."/>
        </authorList>
    </citation>
    <scope>NUCLEOTIDE SEQUENCE</scope>
    <source>
        <strain evidence="4">SCP</strain>
    </source>
</reference>
<reference evidence="4" key="2">
    <citation type="submission" date="2023-06" db="EMBL/GenBank/DDBJ databases">
        <authorList>
            <person name="Ma L."/>
            <person name="Liu K.-W."/>
            <person name="Li Z."/>
            <person name="Hsiao Y.-Y."/>
            <person name="Qi Y."/>
            <person name="Fu T."/>
            <person name="Tang G."/>
            <person name="Zhang D."/>
            <person name="Sun W.-H."/>
            <person name="Liu D.-K."/>
            <person name="Li Y."/>
            <person name="Chen G.-Z."/>
            <person name="Liu X.-D."/>
            <person name="Liao X.-Y."/>
            <person name="Jiang Y.-T."/>
            <person name="Yu X."/>
            <person name="Hao Y."/>
            <person name="Huang J."/>
            <person name="Zhao X.-W."/>
            <person name="Ke S."/>
            <person name="Chen Y.-Y."/>
            <person name="Wu W.-L."/>
            <person name="Hsu J.-L."/>
            <person name="Lin Y.-F."/>
            <person name="Huang M.-D."/>
            <person name="Li C.-Y."/>
            <person name="Huang L."/>
            <person name="Wang Z.-W."/>
            <person name="Zhao X."/>
            <person name="Zhong W.-Y."/>
            <person name="Peng D.-H."/>
            <person name="Ahmad S."/>
            <person name="Lan S."/>
            <person name="Zhang J.-S."/>
            <person name="Tsai W.-C."/>
            <person name="Van De Peer Y."/>
            <person name="Liu Z.-J."/>
        </authorList>
    </citation>
    <scope>NUCLEOTIDE SEQUENCE</scope>
    <source>
        <strain evidence="4">SCP</strain>
        <tissue evidence="4">Leaves</tissue>
    </source>
</reference>
<evidence type="ECO:0000256" key="2">
    <source>
        <dbReference type="ARBA" id="ARBA00022679"/>
    </source>
</evidence>
<accession>A0AAV9ASG7</accession>
<dbReference type="InterPro" id="IPR023213">
    <property type="entry name" value="CAT-like_dom_sf"/>
</dbReference>
<dbReference type="InterPro" id="IPR050317">
    <property type="entry name" value="Plant_Fungal_Acyltransferase"/>
</dbReference>
<comment type="similarity">
    <text evidence="1">Belongs to the plant acyltransferase family.</text>
</comment>
<gene>
    <name evidence="4" type="ORF">QJS04_geneDACA014579</name>
</gene>
<dbReference type="GO" id="GO:0016747">
    <property type="term" value="F:acyltransferase activity, transferring groups other than amino-acyl groups"/>
    <property type="evidence" value="ECO:0007669"/>
    <property type="project" value="TreeGrafter"/>
</dbReference>
<keyword evidence="2" id="KW-0808">Transferase</keyword>
<evidence type="ECO:0000313" key="5">
    <source>
        <dbReference type="Proteomes" id="UP001179952"/>
    </source>
</evidence>
<dbReference type="Gene3D" id="3.30.559.10">
    <property type="entry name" value="Chloramphenicol acetyltransferase-like domain"/>
    <property type="match status" value="2"/>
</dbReference>
<keyword evidence="5" id="KW-1185">Reference proteome</keyword>
<dbReference type="Proteomes" id="UP001179952">
    <property type="component" value="Unassembled WGS sequence"/>
</dbReference>
<evidence type="ECO:0000256" key="1">
    <source>
        <dbReference type="ARBA" id="ARBA00009861"/>
    </source>
</evidence>
<dbReference type="PANTHER" id="PTHR31642:SF316">
    <property type="entry name" value="PROTEIN ECERIFERUM 26-LIKE"/>
    <property type="match status" value="1"/>
</dbReference>